<dbReference type="RefSeq" id="WP_106290982.1">
    <property type="nucleotide sequence ID" value="NZ_CAWNTC010000181.1"/>
</dbReference>
<evidence type="ECO:0000259" key="11">
    <source>
        <dbReference type="Pfam" id="PF02868"/>
    </source>
</evidence>
<dbReference type="Gene3D" id="3.10.170.10">
    <property type="match status" value="1"/>
</dbReference>
<dbReference type="Gene3D" id="1.10.390.10">
    <property type="entry name" value="Neutral Protease Domain 2"/>
    <property type="match status" value="1"/>
</dbReference>
<dbReference type="Gene3D" id="2.60.120.260">
    <property type="entry name" value="Galactose-binding domain-like"/>
    <property type="match status" value="1"/>
</dbReference>
<dbReference type="GO" id="GO:0004222">
    <property type="term" value="F:metalloendopeptidase activity"/>
    <property type="evidence" value="ECO:0007669"/>
    <property type="project" value="InterPro"/>
</dbReference>
<dbReference type="InterPro" id="IPR023612">
    <property type="entry name" value="Peptidase_M4"/>
</dbReference>
<evidence type="ECO:0008006" key="15">
    <source>
        <dbReference type="Google" id="ProtNLM"/>
    </source>
</evidence>
<dbReference type="GO" id="GO:0006508">
    <property type="term" value="P:proteolysis"/>
    <property type="evidence" value="ECO:0007669"/>
    <property type="project" value="UniProtKB-KW"/>
</dbReference>
<evidence type="ECO:0000313" key="14">
    <source>
        <dbReference type="Proteomes" id="UP000238762"/>
    </source>
</evidence>
<dbReference type="PANTHER" id="PTHR33794:SF1">
    <property type="entry name" value="BACILLOLYSIN"/>
    <property type="match status" value="1"/>
</dbReference>
<name>A0A2T1BY47_9CYAN</name>
<feature type="domain" description="FTP" evidence="12">
    <location>
        <begin position="112"/>
        <end position="149"/>
    </location>
</feature>
<dbReference type="InterPro" id="IPR013856">
    <property type="entry name" value="Peptidase_M4_domain"/>
</dbReference>
<dbReference type="Pfam" id="PF02868">
    <property type="entry name" value="Peptidase_M4_C"/>
    <property type="match status" value="1"/>
</dbReference>
<evidence type="ECO:0000256" key="2">
    <source>
        <dbReference type="ARBA" id="ARBA00022670"/>
    </source>
</evidence>
<comment type="caution">
    <text evidence="13">The sequence shown here is derived from an EMBL/GenBank/DDBJ whole genome shotgun (WGS) entry which is preliminary data.</text>
</comment>
<dbReference type="GO" id="GO:0046872">
    <property type="term" value="F:metal ion binding"/>
    <property type="evidence" value="ECO:0007669"/>
    <property type="project" value="UniProtKB-KW"/>
</dbReference>
<dbReference type="OrthoDB" id="291295at2"/>
<dbReference type="Pfam" id="PF07504">
    <property type="entry name" value="FTP"/>
    <property type="match status" value="1"/>
</dbReference>
<dbReference type="Pfam" id="PF01447">
    <property type="entry name" value="Peptidase_M4"/>
    <property type="match status" value="1"/>
</dbReference>
<keyword evidence="2" id="KW-0645">Protease</keyword>
<keyword evidence="7" id="KW-0482">Metalloprotease</keyword>
<dbReference type="InterPro" id="IPR027268">
    <property type="entry name" value="Peptidase_M4/M1_CTD_sf"/>
</dbReference>
<comment type="similarity">
    <text evidence="1">Belongs to the peptidase M4 family.</text>
</comment>
<evidence type="ECO:0000256" key="1">
    <source>
        <dbReference type="ARBA" id="ARBA00009388"/>
    </source>
</evidence>
<evidence type="ECO:0000313" key="13">
    <source>
        <dbReference type="EMBL" id="PSB00956.1"/>
    </source>
</evidence>
<keyword evidence="4 9" id="KW-0732">Signal</keyword>
<protein>
    <recommendedName>
        <fullName evidence="15">Neutral metalloproteinase</fullName>
    </recommendedName>
</protein>
<dbReference type="CDD" id="cd09597">
    <property type="entry name" value="M4_TLP"/>
    <property type="match status" value="1"/>
</dbReference>
<accession>A0A2T1BY47</accession>
<keyword evidence="6" id="KW-0862">Zinc</keyword>
<reference evidence="13 14" key="2">
    <citation type="submission" date="2018-03" db="EMBL/GenBank/DDBJ databases">
        <title>The ancient ancestry and fast evolution of plastids.</title>
        <authorList>
            <person name="Moore K.R."/>
            <person name="Magnabosco C."/>
            <person name="Momper L."/>
            <person name="Gold D.A."/>
            <person name="Bosak T."/>
            <person name="Fournier G.P."/>
        </authorList>
    </citation>
    <scope>NUCLEOTIDE SEQUENCE [LARGE SCALE GENOMIC DNA]</scope>
    <source>
        <strain evidence="13 14">CCAP 1448/3</strain>
    </source>
</reference>
<dbReference type="Gene3D" id="3.10.450.490">
    <property type="match status" value="1"/>
</dbReference>
<dbReference type="InterPro" id="IPR050728">
    <property type="entry name" value="Zinc_Metalloprotease_M4"/>
</dbReference>
<keyword evidence="5" id="KW-0378">Hydrolase</keyword>
<evidence type="ECO:0000256" key="5">
    <source>
        <dbReference type="ARBA" id="ARBA00022801"/>
    </source>
</evidence>
<dbReference type="PRINTS" id="PR00730">
    <property type="entry name" value="THERMOLYSIN"/>
</dbReference>
<keyword evidence="3" id="KW-0479">Metal-binding</keyword>
<keyword evidence="14" id="KW-1185">Reference proteome</keyword>
<dbReference type="SUPFAM" id="SSF55486">
    <property type="entry name" value="Metalloproteases ('zincins'), catalytic domain"/>
    <property type="match status" value="1"/>
</dbReference>
<evidence type="ECO:0000256" key="8">
    <source>
        <dbReference type="PIRSR" id="PIRSR623612-1"/>
    </source>
</evidence>
<evidence type="ECO:0000256" key="9">
    <source>
        <dbReference type="SAM" id="SignalP"/>
    </source>
</evidence>
<organism evidence="13 14">
    <name type="scientific">Merismopedia glauca CCAP 1448/3</name>
    <dbReference type="NCBI Taxonomy" id="1296344"/>
    <lineage>
        <taxon>Bacteria</taxon>
        <taxon>Bacillati</taxon>
        <taxon>Cyanobacteriota</taxon>
        <taxon>Cyanophyceae</taxon>
        <taxon>Synechococcales</taxon>
        <taxon>Merismopediaceae</taxon>
        <taxon>Merismopedia</taxon>
    </lineage>
</organism>
<dbReference type="PANTHER" id="PTHR33794">
    <property type="entry name" value="BACILLOLYSIN"/>
    <property type="match status" value="1"/>
</dbReference>
<evidence type="ECO:0000259" key="10">
    <source>
        <dbReference type="Pfam" id="PF01447"/>
    </source>
</evidence>
<dbReference type="InterPro" id="IPR001570">
    <property type="entry name" value="Peptidase_M4_C_domain"/>
</dbReference>
<evidence type="ECO:0000256" key="3">
    <source>
        <dbReference type="ARBA" id="ARBA00022723"/>
    </source>
</evidence>
<dbReference type="EMBL" id="PVWJ01000144">
    <property type="protein sequence ID" value="PSB00956.1"/>
    <property type="molecule type" value="Genomic_DNA"/>
</dbReference>
<evidence type="ECO:0000256" key="7">
    <source>
        <dbReference type="ARBA" id="ARBA00023049"/>
    </source>
</evidence>
<feature type="chain" id="PRO_5015406156" description="Neutral metalloproteinase" evidence="9">
    <location>
        <begin position="28"/>
        <end position="723"/>
    </location>
</feature>
<reference evidence="13 14" key="1">
    <citation type="submission" date="2018-02" db="EMBL/GenBank/DDBJ databases">
        <authorList>
            <person name="Cohen D.B."/>
            <person name="Kent A.D."/>
        </authorList>
    </citation>
    <scope>NUCLEOTIDE SEQUENCE [LARGE SCALE GENOMIC DNA]</scope>
    <source>
        <strain evidence="13 14">CCAP 1448/3</strain>
    </source>
</reference>
<feature type="signal peptide" evidence="9">
    <location>
        <begin position="1"/>
        <end position="27"/>
    </location>
</feature>
<dbReference type="InterPro" id="IPR011096">
    <property type="entry name" value="FTP_domain"/>
</dbReference>
<proteinExistence type="inferred from homology"/>
<evidence type="ECO:0000256" key="4">
    <source>
        <dbReference type="ARBA" id="ARBA00022729"/>
    </source>
</evidence>
<feature type="domain" description="Peptidase M4 C-terminal" evidence="11">
    <location>
        <begin position="365"/>
        <end position="530"/>
    </location>
</feature>
<feature type="active site" evidence="8">
    <location>
        <position position="355"/>
    </location>
</feature>
<evidence type="ECO:0000256" key="6">
    <source>
        <dbReference type="ARBA" id="ARBA00022833"/>
    </source>
</evidence>
<feature type="domain" description="Peptidase M4" evidence="10">
    <location>
        <begin position="255"/>
        <end position="362"/>
    </location>
</feature>
<gene>
    <name evidence="13" type="ORF">C7B64_20830</name>
</gene>
<dbReference type="AlphaFoldDB" id="A0A2T1BY47"/>
<feature type="active site" description="Proton donor" evidence="8">
    <location>
        <position position="445"/>
    </location>
</feature>
<sequence length="723" mass="78762">MKVKSKSFRLYSLFAALSLLTPSIASANPTEIDTLQKTNAVVVKDRKTGKVTFIGSNSANGIQIGKQTTAPGQRAIATPEGNARSFLRTYAPAFGVTNSDKDLTEIKSLKIDGLPAVKYQQRYNNIPIWGAQINVNLDTRGNLLSMGGETATIDRLDTVPKVAKAKAINTALQMVAKQYKIRVSELKISESELKIYQPGIVDSTPGKPQLVWFIKVVPKNSLNLERIEQVVLVDAQKPERIVLTFNNTPHARNRQTYYYTSGALPGTLVCAETTIGNNCVSPPGTNDTSKAHTYAADTYNFYRNYHGRDSINGYGMPLVSIVLGINYNNASWDGTNNRMIYGPGYARADDVVAHELTHGVTQYSSNLIYYGESGAINESFSDVWGEFVDLTNGKGNDSAALRWKIGEEVPGGAGRDMKNPPLYSQPDKITSPYYYTGGEDNAGVHTNSGVNNKAVYLMTDGGVFNGRTITGIGITKVAKIYYRAQTTLVTPGTNHYDLYNYINQSCNSLVGTSGITTSDCTQVRNALLAVQMNVSPATDLSICPAGRNGVMSFYDGLESTAKWQYSYLLGNNPWLLSDESTNGSIDGQYSAFIENVASATDTTLAMKTGVTIPSGGFLHFLHAYNLENGYDGGVLEYSIGNTNVWQDARPLFLAGQNYNGALSGSTLAGRSAFTGSSNTIVFSKYNLSSLAGKVVRFRFRQANDSSVGNQGWWQDNFRIYRCQ</sequence>
<dbReference type="Proteomes" id="UP000238762">
    <property type="component" value="Unassembled WGS sequence"/>
</dbReference>
<evidence type="ECO:0000259" key="12">
    <source>
        <dbReference type="Pfam" id="PF07504"/>
    </source>
</evidence>